<accession>A0A228UIM1</accession>
<organism evidence="1 2">
    <name type="scientific">Escherichia coli</name>
    <dbReference type="NCBI Taxonomy" id="562"/>
    <lineage>
        <taxon>Bacteria</taxon>
        <taxon>Pseudomonadati</taxon>
        <taxon>Pseudomonadota</taxon>
        <taxon>Gammaproteobacteria</taxon>
        <taxon>Enterobacterales</taxon>
        <taxon>Enterobacteriaceae</taxon>
        <taxon>Escherichia</taxon>
    </lineage>
</organism>
<gene>
    <name evidence="1" type="ORF">D3G36_03845</name>
</gene>
<reference evidence="1 2" key="1">
    <citation type="submission" date="2019-03" db="EMBL/GenBank/DDBJ databases">
        <authorList>
            <consortium name="GenomeTrakr network: Whole genome sequencing for foodborne pathogen traceback"/>
        </authorList>
    </citation>
    <scope>NUCLEOTIDE SEQUENCE [LARGE SCALE GENOMIC DNA]</scope>
    <source>
        <strain evidence="1 2">PSU-1190</strain>
    </source>
</reference>
<protein>
    <submittedName>
        <fullName evidence="1">Uncharacterized protein</fullName>
    </submittedName>
</protein>
<name>A0A228UIM1_ECOLX</name>
<dbReference type="EMBL" id="AASATZ010000003">
    <property type="protein sequence ID" value="EFA4417021.1"/>
    <property type="molecule type" value="Genomic_DNA"/>
</dbReference>
<evidence type="ECO:0000313" key="2">
    <source>
        <dbReference type="Proteomes" id="UP000591371"/>
    </source>
</evidence>
<sequence length="60" mass="7131">MRCSCFAFPVIKINYTIDYTVHRTRANRDEQERTRKTKFSFIIIAMNAHKTLPRTPANTR</sequence>
<dbReference type="Proteomes" id="UP000591371">
    <property type="component" value="Unassembled WGS sequence"/>
</dbReference>
<dbReference type="AlphaFoldDB" id="A0A228UIM1"/>
<evidence type="ECO:0000313" key="1">
    <source>
        <dbReference type="EMBL" id="EFA4417021.1"/>
    </source>
</evidence>
<comment type="caution">
    <text evidence="1">The sequence shown here is derived from an EMBL/GenBank/DDBJ whole genome shotgun (WGS) entry which is preliminary data.</text>
</comment>
<proteinExistence type="predicted"/>